<dbReference type="PRINTS" id="PR00463">
    <property type="entry name" value="EP450I"/>
</dbReference>
<comment type="caution">
    <text evidence="6">The sequence shown here is derived from an EMBL/GenBank/DDBJ whole genome shotgun (WGS) entry which is preliminary data.</text>
</comment>
<feature type="binding site" description="axial binding residue" evidence="4">
    <location>
        <position position="375"/>
    </location>
    <ligand>
        <name>heme</name>
        <dbReference type="ChEBI" id="CHEBI:30413"/>
    </ligand>
    <ligandPart>
        <name>Fe</name>
        <dbReference type="ChEBI" id="CHEBI:18248"/>
    </ligandPart>
</feature>
<comment type="similarity">
    <text evidence="5">Belongs to the cytochrome P450 family.</text>
</comment>
<evidence type="ECO:0000313" key="6">
    <source>
        <dbReference type="EMBL" id="KAG2225115.1"/>
    </source>
</evidence>
<evidence type="ECO:0000256" key="1">
    <source>
        <dbReference type="ARBA" id="ARBA00022723"/>
    </source>
</evidence>
<dbReference type="AlphaFoldDB" id="A0A8H7S932"/>
<evidence type="ECO:0000256" key="4">
    <source>
        <dbReference type="PIRSR" id="PIRSR602401-1"/>
    </source>
</evidence>
<dbReference type="PANTHER" id="PTHR46300">
    <property type="entry name" value="P450, PUTATIVE (EUROFUNG)-RELATED-RELATED"/>
    <property type="match status" value="1"/>
</dbReference>
<keyword evidence="1 4" id="KW-0479">Metal-binding</keyword>
<keyword evidence="2 5" id="KW-0560">Oxidoreductase</keyword>
<protein>
    <recommendedName>
        <fullName evidence="8">Cytochrome P450</fullName>
    </recommendedName>
</protein>
<dbReference type="GO" id="GO:0016705">
    <property type="term" value="F:oxidoreductase activity, acting on paired donors, with incorporation or reduction of molecular oxygen"/>
    <property type="evidence" value="ECO:0007669"/>
    <property type="project" value="InterPro"/>
</dbReference>
<comment type="cofactor">
    <cofactor evidence="4">
        <name>heme</name>
        <dbReference type="ChEBI" id="CHEBI:30413"/>
    </cofactor>
</comment>
<dbReference type="Pfam" id="PF00067">
    <property type="entry name" value="p450"/>
    <property type="match status" value="1"/>
</dbReference>
<dbReference type="InterPro" id="IPR001128">
    <property type="entry name" value="Cyt_P450"/>
</dbReference>
<evidence type="ECO:0000256" key="2">
    <source>
        <dbReference type="ARBA" id="ARBA00023002"/>
    </source>
</evidence>
<dbReference type="PROSITE" id="PS00086">
    <property type="entry name" value="CYTOCHROME_P450"/>
    <property type="match status" value="1"/>
</dbReference>
<dbReference type="InterPro" id="IPR017972">
    <property type="entry name" value="Cyt_P450_CS"/>
</dbReference>
<keyword evidence="5" id="KW-0503">Monooxygenase</keyword>
<name>A0A8H7S932_9FUNG</name>
<keyword evidence="4 5" id="KW-0349">Heme</keyword>
<dbReference type="GO" id="GO:0004497">
    <property type="term" value="F:monooxygenase activity"/>
    <property type="evidence" value="ECO:0007669"/>
    <property type="project" value="UniProtKB-KW"/>
</dbReference>
<dbReference type="GO" id="GO:0005506">
    <property type="term" value="F:iron ion binding"/>
    <property type="evidence" value="ECO:0007669"/>
    <property type="project" value="InterPro"/>
</dbReference>
<dbReference type="InterPro" id="IPR002401">
    <property type="entry name" value="Cyt_P450_E_grp-I"/>
</dbReference>
<organism evidence="6 7">
    <name type="scientific">Circinella minor</name>
    <dbReference type="NCBI Taxonomy" id="1195481"/>
    <lineage>
        <taxon>Eukaryota</taxon>
        <taxon>Fungi</taxon>
        <taxon>Fungi incertae sedis</taxon>
        <taxon>Mucoromycota</taxon>
        <taxon>Mucoromycotina</taxon>
        <taxon>Mucoromycetes</taxon>
        <taxon>Mucorales</taxon>
        <taxon>Lichtheimiaceae</taxon>
        <taxon>Circinella</taxon>
    </lineage>
</organism>
<keyword evidence="7" id="KW-1185">Reference proteome</keyword>
<evidence type="ECO:0000313" key="7">
    <source>
        <dbReference type="Proteomes" id="UP000646827"/>
    </source>
</evidence>
<dbReference type="Gene3D" id="1.10.630.10">
    <property type="entry name" value="Cytochrome P450"/>
    <property type="match status" value="1"/>
</dbReference>
<evidence type="ECO:0000256" key="5">
    <source>
        <dbReference type="RuleBase" id="RU000461"/>
    </source>
</evidence>
<dbReference type="InterPro" id="IPR050364">
    <property type="entry name" value="Cytochrome_P450_fung"/>
</dbReference>
<dbReference type="GO" id="GO:0020037">
    <property type="term" value="F:heme binding"/>
    <property type="evidence" value="ECO:0007669"/>
    <property type="project" value="InterPro"/>
</dbReference>
<keyword evidence="3 4" id="KW-0408">Iron</keyword>
<accession>A0A8H7S932</accession>
<reference evidence="6 7" key="1">
    <citation type="submission" date="2020-12" db="EMBL/GenBank/DDBJ databases">
        <title>Metabolic potential, ecology and presence of endohyphal bacteria is reflected in genomic diversity of Mucoromycotina.</title>
        <authorList>
            <person name="Muszewska A."/>
            <person name="Okrasinska A."/>
            <person name="Steczkiewicz K."/>
            <person name="Drgas O."/>
            <person name="Orlowska M."/>
            <person name="Perlinska-Lenart U."/>
            <person name="Aleksandrzak-Piekarczyk T."/>
            <person name="Szatraj K."/>
            <person name="Zielenkiewicz U."/>
            <person name="Pilsyk S."/>
            <person name="Malc E."/>
            <person name="Mieczkowski P."/>
            <person name="Kruszewska J.S."/>
            <person name="Biernat P."/>
            <person name="Pawlowska J."/>
        </authorList>
    </citation>
    <scope>NUCLEOTIDE SEQUENCE [LARGE SCALE GENOMIC DNA]</scope>
    <source>
        <strain evidence="6 7">CBS 142.35</strain>
    </source>
</reference>
<dbReference type="SUPFAM" id="SSF48264">
    <property type="entry name" value="Cytochrome P450"/>
    <property type="match status" value="1"/>
</dbReference>
<dbReference type="PANTHER" id="PTHR46300:SF11">
    <property type="entry name" value="OXIDOREDUCTASE, PUTATIVE-RELATED"/>
    <property type="match status" value="1"/>
</dbReference>
<dbReference type="OrthoDB" id="1470350at2759"/>
<proteinExistence type="inferred from homology"/>
<dbReference type="Proteomes" id="UP000646827">
    <property type="component" value="Unassembled WGS sequence"/>
</dbReference>
<dbReference type="EMBL" id="JAEPRB010000032">
    <property type="protein sequence ID" value="KAG2225115.1"/>
    <property type="molecule type" value="Genomic_DNA"/>
</dbReference>
<sequence>MTGNKPTLVIADPYMAHELLVSNGKVTSNRFHNNDRHDFQSNNTPGLILSAPDKYWNTLRKTGPRQLKKMTPVLRNEAREFADAISSTNENINPTPYLLRTSLNFILLTLSGVRTTSIEDPLFKKATDMIKTSILYTDFKYIFMQLVNPSLASVVRPFILGSNTIDVKREVFKHYEYILKPFYLEIIEKALDSDQDNLVKALNDEINQGKRGYYNNLMPAIHDIIHAGTDTSAMTIAWGFIQISTMPNIQKKIQDEIDLFVSKHEGRLPQFWEREAVPYLIATQRECFRMRPTTDFGVIHEAAEDFEWRGNIIPSGTFFMTNMIEMHMDPVKYPNPLEFKPERFLDKTKDSMFASANHKIEERDQYNFGWGRRLCVGAHLAENQMFNVWVETLYKCNIMPALNKNGHELPATLTTVPPNSGPVVTGPHPFELRFIRRN</sequence>
<evidence type="ECO:0000256" key="3">
    <source>
        <dbReference type="ARBA" id="ARBA00023004"/>
    </source>
</evidence>
<dbReference type="PRINTS" id="PR00385">
    <property type="entry name" value="P450"/>
</dbReference>
<gene>
    <name evidence="6" type="ORF">INT45_011798</name>
</gene>
<evidence type="ECO:0008006" key="8">
    <source>
        <dbReference type="Google" id="ProtNLM"/>
    </source>
</evidence>
<dbReference type="InterPro" id="IPR036396">
    <property type="entry name" value="Cyt_P450_sf"/>
</dbReference>